<dbReference type="Pfam" id="PF00664">
    <property type="entry name" value="ABC_membrane"/>
    <property type="match status" value="1"/>
</dbReference>
<proteinExistence type="predicted"/>
<keyword evidence="7 9" id="KW-1133">Transmembrane helix</keyword>
<keyword evidence="3" id="KW-1003">Cell membrane</keyword>
<dbReference type="GO" id="GO:0015421">
    <property type="term" value="F:ABC-type oligopeptide transporter activity"/>
    <property type="evidence" value="ECO:0007669"/>
    <property type="project" value="TreeGrafter"/>
</dbReference>
<dbReference type="Proteomes" id="UP001268896">
    <property type="component" value="Unassembled WGS sequence"/>
</dbReference>
<dbReference type="GO" id="GO:0016887">
    <property type="term" value="F:ATP hydrolysis activity"/>
    <property type="evidence" value="ECO:0007669"/>
    <property type="project" value="InterPro"/>
</dbReference>
<keyword evidence="8 9" id="KW-0472">Membrane</keyword>
<dbReference type="SUPFAM" id="SSF90123">
    <property type="entry name" value="ABC transporter transmembrane region"/>
    <property type="match status" value="1"/>
</dbReference>
<feature type="transmembrane region" description="Helical" evidence="9">
    <location>
        <begin position="126"/>
        <end position="148"/>
    </location>
</feature>
<evidence type="ECO:0000256" key="6">
    <source>
        <dbReference type="ARBA" id="ARBA00022840"/>
    </source>
</evidence>
<feature type="transmembrane region" description="Helical" evidence="9">
    <location>
        <begin position="154"/>
        <end position="174"/>
    </location>
</feature>
<dbReference type="SUPFAM" id="SSF52540">
    <property type="entry name" value="P-loop containing nucleoside triphosphate hydrolases"/>
    <property type="match status" value="1"/>
</dbReference>
<dbReference type="InterPro" id="IPR011527">
    <property type="entry name" value="ABC1_TM_dom"/>
</dbReference>
<dbReference type="InterPro" id="IPR003439">
    <property type="entry name" value="ABC_transporter-like_ATP-bd"/>
</dbReference>
<evidence type="ECO:0000256" key="9">
    <source>
        <dbReference type="SAM" id="Phobius"/>
    </source>
</evidence>
<dbReference type="InterPro" id="IPR039421">
    <property type="entry name" value="Type_1_exporter"/>
</dbReference>
<evidence type="ECO:0000256" key="4">
    <source>
        <dbReference type="ARBA" id="ARBA00022692"/>
    </source>
</evidence>
<evidence type="ECO:0000259" key="10">
    <source>
        <dbReference type="PROSITE" id="PS50893"/>
    </source>
</evidence>
<gene>
    <name evidence="12" type="ORF">P7I32_17580</name>
</gene>
<evidence type="ECO:0000259" key="11">
    <source>
        <dbReference type="PROSITE" id="PS50929"/>
    </source>
</evidence>
<evidence type="ECO:0000256" key="1">
    <source>
        <dbReference type="ARBA" id="ARBA00004651"/>
    </source>
</evidence>
<sequence length="580" mass="64630">MELLKDFTKTNKKLLMLSILFITLNTLTMLIIPFFVSHMINDGILQKNMQVVNSISLQMVAILILGTVAGLIGSYLSASFASKFAQSNRKKMVRNIEKITLDQVDQFGIASLVTRVTNDNANAQQVILTFLQMILPSPIMAIISIFLTAQIYPLLALVPLFAITIFVITTWFTLNKSLPYIQNIQRKMDKMTLVLREFFVGVRIIRAFDNSKREKKRTDDSFEDYAKNNIKINQNFAILTPVAFCLMILAIILIVWFGSMLVAGNTLQIGSITALIEFTTTTIATLIMSALVLFQLPKGIASINRINDIIKVESEIKDQENLLSESDQSKITPIQKLEYQNINFRYKGAEKRILDTINFSVKAGETLAIVGGTGSGKSSIIKILLRLNNIESGEIKINGTSIHELSLASLRNSISYVPQKAFLFSGTIKENFQFANPAITQEEMEAVAETAQALDFIQSLEKKFDAPVSQGGMNFSGGQKQRLSIARALSKEAGIYIFDDSFSALDYATDAKLRKALDSYLYDRIIIIVAQRLSTIASADKIIVLDDGKIVGTGNHETLLRENKHYQDLARTQGLLKEDS</sequence>
<comment type="caution">
    <text evidence="12">The sequence shown here is derived from an EMBL/GenBank/DDBJ whole genome shotgun (WGS) entry which is preliminary data.</text>
</comment>
<feature type="transmembrane region" description="Helical" evidence="9">
    <location>
        <begin position="14"/>
        <end position="35"/>
    </location>
</feature>
<evidence type="ECO:0000256" key="2">
    <source>
        <dbReference type="ARBA" id="ARBA00022448"/>
    </source>
</evidence>
<feature type="domain" description="ABC transporter" evidence="10">
    <location>
        <begin position="337"/>
        <end position="572"/>
    </location>
</feature>
<comment type="subcellular location">
    <subcellularLocation>
        <location evidence="1">Cell membrane</location>
        <topology evidence="1">Multi-pass membrane protein</topology>
    </subcellularLocation>
</comment>
<dbReference type="AlphaFoldDB" id="A0AAW8UQA1"/>
<dbReference type="FunFam" id="3.40.50.300:FF:000221">
    <property type="entry name" value="Multidrug ABC transporter ATP-binding protein"/>
    <property type="match status" value="1"/>
</dbReference>
<accession>A0AAW8UQA1</accession>
<dbReference type="GO" id="GO:0005524">
    <property type="term" value="F:ATP binding"/>
    <property type="evidence" value="ECO:0007669"/>
    <property type="project" value="UniProtKB-KW"/>
</dbReference>
<evidence type="ECO:0000313" key="13">
    <source>
        <dbReference type="Proteomes" id="UP001268896"/>
    </source>
</evidence>
<dbReference type="InterPro" id="IPR036640">
    <property type="entry name" value="ABC1_TM_sf"/>
</dbReference>
<feature type="domain" description="ABC transmembrane type-1" evidence="11">
    <location>
        <begin position="17"/>
        <end position="298"/>
    </location>
</feature>
<feature type="transmembrane region" description="Helical" evidence="9">
    <location>
        <begin position="236"/>
        <end position="257"/>
    </location>
</feature>
<name>A0AAW8UQA1_ENTCA</name>
<keyword evidence="5" id="KW-0547">Nucleotide-binding</keyword>
<dbReference type="SMART" id="SM00382">
    <property type="entry name" value="AAA"/>
    <property type="match status" value="1"/>
</dbReference>
<dbReference type="Gene3D" id="3.40.50.300">
    <property type="entry name" value="P-loop containing nucleotide triphosphate hydrolases"/>
    <property type="match status" value="1"/>
</dbReference>
<reference evidence="12" key="1">
    <citation type="submission" date="2023-03" db="EMBL/GenBank/DDBJ databases">
        <authorList>
            <person name="Shen W."/>
            <person name="Cai J."/>
        </authorList>
    </citation>
    <scope>NUCLEOTIDE SEQUENCE</scope>
    <source>
        <strain evidence="12">K72-2</strain>
    </source>
</reference>
<dbReference type="PROSITE" id="PS00211">
    <property type="entry name" value="ABC_TRANSPORTER_1"/>
    <property type="match status" value="1"/>
</dbReference>
<evidence type="ECO:0000256" key="3">
    <source>
        <dbReference type="ARBA" id="ARBA00022475"/>
    </source>
</evidence>
<evidence type="ECO:0000256" key="5">
    <source>
        <dbReference type="ARBA" id="ARBA00022741"/>
    </source>
</evidence>
<keyword evidence="4 9" id="KW-0812">Transmembrane</keyword>
<evidence type="ECO:0000256" key="7">
    <source>
        <dbReference type="ARBA" id="ARBA00022989"/>
    </source>
</evidence>
<keyword evidence="2" id="KW-0813">Transport</keyword>
<evidence type="ECO:0000313" key="12">
    <source>
        <dbReference type="EMBL" id="MDT2966384.1"/>
    </source>
</evidence>
<dbReference type="InterPro" id="IPR003593">
    <property type="entry name" value="AAA+_ATPase"/>
</dbReference>
<dbReference type="PROSITE" id="PS50893">
    <property type="entry name" value="ABC_TRANSPORTER_2"/>
    <property type="match status" value="1"/>
</dbReference>
<dbReference type="PROSITE" id="PS50929">
    <property type="entry name" value="ABC_TM1F"/>
    <property type="match status" value="1"/>
</dbReference>
<dbReference type="InterPro" id="IPR027417">
    <property type="entry name" value="P-loop_NTPase"/>
</dbReference>
<feature type="transmembrane region" description="Helical" evidence="9">
    <location>
        <begin position="55"/>
        <end position="81"/>
    </location>
</feature>
<organism evidence="12 13">
    <name type="scientific">Enterococcus casseliflavus</name>
    <name type="common">Enterococcus flavescens</name>
    <dbReference type="NCBI Taxonomy" id="37734"/>
    <lineage>
        <taxon>Bacteria</taxon>
        <taxon>Bacillati</taxon>
        <taxon>Bacillota</taxon>
        <taxon>Bacilli</taxon>
        <taxon>Lactobacillales</taxon>
        <taxon>Enterococcaceae</taxon>
        <taxon>Enterococcus</taxon>
    </lineage>
</organism>
<keyword evidence="6 12" id="KW-0067">ATP-binding</keyword>
<dbReference type="GO" id="GO:0005886">
    <property type="term" value="C:plasma membrane"/>
    <property type="evidence" value="ECO:0007669"/>
    <property type="project" value="UniProtKB-SubCell"/>
</dbReference>
<dbReference type="InterPro" id="IPR017871">
    <property type="entry name" value="ABC_transporter-like_CS"/>
</dbReference>
<dbReference type="CDD" id="cd18548">
    <property type="entry name" value="ABC_6TM_Tm287_like"/>
    <property type="match status" value="1"/>
</dbReference>
<dbReference type="EMBL" id="JARQDV010000037">
    <property type="protein sequence ID" value="MDT2966384.1"/>
    <property type="molecule type" value="Genomic_DNA"/>
</dbReference>
<dbReference type="Gene3D" id="1.20.1560.10">
    <property type="entry name" value="ABC transporter type 1, transmembrane domain"/>
    <property type="match status" value="1"/>
</dbReference>
<dbReference type="PANTHER" id="PTHR43394">
    <property type="entry name" value="ATP-DEPENDENT PERMEASE MDL1, MITOCHONDRIAL"/>
    <property type="match status" value="1"/>
</dbReference>
<evidence type="ECO:0000256" key="8">
    <source>
        <dbReference type="ARBA" id="ARBA00023136"/>
    </source>
</evidence>
<feature type="transmembrane region" description="Helical" evidence="9">
    <location>
        <begin position="269"/>
        <end position="294"/>
    </location>
</feature>
<dbReference type="Pfam" id="PF00005">
    <property type="entry name" value="ABC_tran"/>
    <property type="match status" value="1"/>
</dbReference>
<protein>
    <submittedName>
        <fullName evidence="12">ABC transporter ATP-binding protein</fullName>
    </submittedName>
</protein>
<dbReference type="PANTHER" id="PTHR43394:SF1">
    <property type="entry name" value="ATP-BINDING CASSETTE SUB-FAMILY B MEMBER 10, MITOCHONDRIAL"/>
    <property type="match status" value="1"/>
</dbReference>
<dbReference type="RefSeq" id="WP_311904725.1">
    <property type="nucleotide sequence ID" value="NZ_JARQDV010000037.1"/>
</dbReference>